<evidence type="ECO:0000313" key="12">
    <source>
        <dbReference type="Proteomes" id="UP000028725"/>
    </source>
</evidence>
<evidence type="ECO:0000256" key="2">
    <source>
        <dbReference type="ARBA" id="ARBA00010065"/>
    </source>
</evidence>
<dbReference type="GO" id="GO:0042158">
    <property type="term" value="P:lipoprotein biosynthetic process"/>
    <property type="evidence" value="ECO:0007669"/>
    <property type="project" value="InterPro"/>
</dbReference>
<dbReference type="PANTHER" id="PTHR38686">
    <property type="entry name" value="APOLIPOPROTEIN N-ACYLTRANSFERASE"/>
    <property type="match status" value="1"/>
</dbReference>
<dbReference type="PANTHER" id="PTHR38686:SF1">
    <property type="entry name" value="APOLIPOPROTEIN N-ACYLTRANSFERASE"/>
    <property type="match status" value="1"/>
</dbReference>
<keyword evidence="8 11" id="KW-0012">Acyltransferase</keyword>
<feature type="transmembrane region" description="Helical" evidence="9">
    <location>
        <begin position="127"/>
        <end position="146"/>
    </location>
</feature>
<feature type="transmembrane region" description="Helical" evidence="9">
    <location>
        <begin position="59"/>
        <end position="80"/>
    </location>
</feature>
<organism evidence="11 12">
    <name type="scientific">Hyalangium minutum</name>
    <dbReference type="NCBI Taxonomy" id="394096"/>
    <lineage>
        <taxon>Bacteria</taxon>
        <taxon>Pseudomonadati</taxon>
        <taxon>Myxococcota</taxon>
        <taxon>Myxococcia</taxon>
        <taxon>Myxococcales</taxon>
        <taxon>Cystobacterineae</taxon>
        <taxon>Archangiaceae</taxon>
        <taxon>Hyalangium</taxon>
    </lineage>
</organism>
<dbReference type="Proteomes" id="UP000028725">
    <property type="component" value="Unassembled WGS sequence"/>
</dbReference>
<gene>
    <name evidence="11" type="ORF">DB31_5413</name>
</gene>
<dbReference type="EMBL" id="JMCB01000003">
    <property type="protein sequence ID" value="KFE70371.1"/>
    <property type="molecule type" value="Genomic_DNA"/>
</dbReference>
<evidence type="ECO:0000256" key="5">
    <source>
        <dbReference type="ARBA" id="ARBA00022692"/>
    </source>
</evidence>
<dbReference type="AlphaFoldDB" id="A0A085WRQ8"/>
<evidence type="ECO:0000256" key="1">
    <source>
        <dbReference type="ARBA" id="ARBA00004651"/>
    </source>
</evidence>
<keyword evidence="11" id="KW-0449">Lipoprotein</keyword>
<evidence type="ECO:0000259" key="10">
    <source>
        <dbReference type="PROSITE" id="PS50263"/>
    </source>
</evidence>
<evidence type="ECO:0000256" key="7">
    <source>
        <dbReference type="ARBA" id="ARBA00023136"/>
    </source>
</evidence>
<name>A0A085WRQ8_9BACT</name>
<keyword evidence="4 11" id="KW-0808">Transferase</keyword>
<evidence type="ECO:0000313" key="11">
    <source>
        <dbReference type="EMBL" id="KFE70371.1"/>
    </source>
</evidence>
<keyword evidence="3" id="KW-1003">Cell membrane</keyword>
<dbReference type="InterPro" id="IPR036526">
    <property type="entry name" value="C-N_Hydrolase_sf"/>
</dbReference>
<keyword evidence="12" id="KW-1185">Reference proteome</keyword>
<dbReference type="InterPro" id="IPR004563">
    <property type="entry name" value="Apolipo_AcylTrfase"/>
</dbReference>
<evidence type="ECO:0000256" key="8">
    <source>
        <dbReference type="ARBA" id="ARBA00023315"/>
    </source>
</evidence>
<dbReference type="GO" id="GO:0016410">
    <property type="term" value="F:N-acyltransferase activity"/>
    <property type="evidence" value="ECO:0007669"/>
    <property type="project" value="InterPro"/>
</dbReference>
<protein>
    <submittedName>
        <fullName evidence="11">Apolipoprotein N-acyltransferase</fullName>
    </submittedName>
</protein>
<feature type="transmembrane region" description="Helical" evidence="9">
    <location>
        <begin position="166"/>
        <end position="189"/>
    </location>
</feature>
<dbReference type="GO" id="GO:0005886">
    <property type="term" value="C:plasma membrane"/>
    <property type="evidence" value="ECO:0007669"/>
    <property type="project" value="UniProtKB-SubCell"/>
</dbReference>
<sequence>MALPRLGGLGRSCLWAGGGALLVGASAHLILVFPANVLGLVGGFACYFRALGHSETPRAGLLTGSVFGLLLAASSLYWLTDVLYVLTLEERIVGAIVVGGFLVLIALPYGLWGLGAVLMRRRVPRRWMFLLAPGLLLAQALVHDVWLGFPWLHHGYWLAFGPLGNWLALLGAWGVGLLLLHLAACVGLWNQAPSALSHALATGVVLCLAPLFPVSPPPGPASRRVQAAIISIDPPEVKDSPQDNLELLSRYVMATQQLRADWTFWPESVIRDGEATLAPLSAALGLPGGRIFAGALLAAPSGRYNALVELPGGRPLYYKQKLVPFSEYLPGEPFRRLFRVLGVNTLKTDVTAWPQPQPAVEADGVSLHPLLCYEAAFTELIQPGSQPMVLLNAGNESWFRSALMHRMTLAMAVARSREYGVPLVRSVVGGSSGTFDPASEPVWQEGEVREGTLTHPAPLLPRPAATPYSYWRRLFP</sequence>
<feature type="transmembrane region" description="Helical" evidence="9">
    <location>
        <begin position="20"/>
        <end position="47"/>
    </location>
</feature>
<comment type="subcellular location">
    <subcellularLocation>
        <location evidence="1">Cell membrane</location>
        <topology evidence="1">Multi-pass membrane protein</topology>
    </subcellularLocation>
</comment>
<feature type="transmembrane region" description="Helical" evidence="9">
    <location>
        <begin position="92"/>
        <end position="115"/>
    </location>
</feature>
<evidence type="ECO:0000256" key="4">
    <source>
        <dbReference type="ARBA" id="ARBA00022679"/>
    </source>
</evidence>
<dbReference type="InterPro" id="IPR003010">
    <property type="entry name" value="C-N_Hydrolase"/>
</dbReference>
<evidence type="ECO:0000256" key="3">
    <source>
        <dbReference type="ARBA" id="ARBA00022475"/>
    </source>
</evidence>
<reference evidence="11 12" key="1">
    <citation type="submission" date="2014-04" db="EMBL/GenBank/DDBJ databases">
        <title>Genome assembly of Hyalangium minutum DSM 14724.</title>
        <authorList>
            <person name="Sharma G."/>
            <person name="Subramanian S."/>
        </authorList>
    </citation>
    <scope>NUCLEOTIDE SEQUENCE [LARGE SCALE GENOMIC DNA]</scope>
    <source>
        <strain evidence="11 12">DSM 14724</strain>
    </source>
</reference>
<feature type="transmembrane region" description="Helical" evidence="9">
    <location>
        <begin position="196"/>
        <end position="214"/>
    </location>
</feature>
<feature type="domain" description="CN hydrolase" evidence="10">
    <location>
        <begin position="225"/>
        <end position="461"/>
    </location>
</feature>
<dbReference type="SUPFAM" id="SSF56317">
    <property type="entry name" value="Carbon-nitrogen hydrolase"/>
    <property type="match status" value="1"/>
</dbReference>
<proteinExistence type="inferred from homology"/>
<keyword evidence="7 9" id="KW-0472">Membrane</keyword>
<dbReference type="RefSeq" id="WP_240486600.1">
    <property type="nucleotide sequence ID" value="NZ_JMCB01000003.1"/>
</dbReference>
<keyword evidence="5 9" id="KW-0812">Transmembrane</keyword>
<dbReference type="STRING" id="394096.DB31_5413"/>
<keyword evidence="6 9" id="KW-1133">Transmembrane helix</keyword>
<accession>A0A085WRQ8</accession>
<dbReference type="Pfam" id="PF20154">
    <property type="entry name" value="LNT_N"/>
    <property type="match status" value="1"/>
</dbReference>
<dbReference type="Gene3D" id="3.60.110.10">
    <property type="entry name" value="Carbon-nitrogen hydrolase"/>
    <property type="match status" value="1"/>
</dbReference>
<dbReference type="InterPro" id="IPR045378">
    <property type="entry name" value="LNT_N"/>
</dbReference>
<dbReference type="NCBIfam" id="TIGR00546">
    <property type="entry name" value="lnt"/>
    <property type="match status" value="1"/>
</dbReference>
<evidence type="ECO:0000256" key="6">
    <source>
        <dbReference type="ARBA" id="ARBA00022989"/>
    </source>
</evidence>
<evidence type="ECO:0000256" key="9">
    <source>
        <dbReference type="SAM" id="Phobius"/>
    </source>
</evidence>
<comment type="similarity">
    <text evidence="2">Belongs to the CN hydrolase family. Apolipoprotein N-acyltransferase subfamily.</text>
</comment>
<dbReference type="PROSITE" id="PS50263">
    <property type="entry name" value="CN_HYDROLASE"/>
    <property type="match status" value="1"/>
</dbReference>
<comment type="caution">
    <text evidence="11">The sequence shown here is derived from an EMBL/GenBank/DDBJ whole genome shotgun (WGS) entry which is preliminary data.</text>
</comment>